<evidence type="ECO:0000313" key="1">
    <source>
        <dbReference type="EMBL" id="KAJ8724461.1"/>
    </source>
</evidence>
<gene>
    <name evidence="1" type="ORF">PYW08_015935</name>
</gene>
<comment type="caution">
    <text evidence="1">The sequence shown here is derived from an EMBL/GenBank/DDBJ whole genome shotgun (WGS) entry which is preliminary data.</text>
</comment>
<evidence type="ECO:0000313" key="2">
    <source>
        <dbReference type="Proteomes" id="UP001231649"/>
    </source>
</evidence>
<proteinExistence type="predicted"/>
<keyword evidence="2" id="KW-1185">Reference proteome</keyword>
<sequence>MVNKLSSNAEGELCILHTPDSLSFIRTIDTWEGHLKEIYSAALGLSVESHVDWKGMYVMDPFATPEAAVEVHVDGLPSLSKYASWKSKIFPLIVSAREPNTFKGLQSRIRQHFSNGRNKVINVKLSGEKKLHTIRRAFGSANITRRQKPKLKHLNQAVKEDRYFLRELSILQIITGKIRSGAVVPDNLIDFYHFRFRTIHLLSDFYGPISPQTKEAKRLLGAALQDLNKAFVKAYDGSVLVTVVSTDVAHTRRSARSVTNPPGHSKKWPHEWLAPPLDWKKYPLKATPPHRRQEVNENEEPDSAKEEAEADTQETKAIHRSKEVGRANKEEKLASSEQVYDFYDDDYDTEMQHLNEELMLIDNLEGDEYKYQKLHDPYATFNILLWFGVVWGFSLLAVVYACMDMDPGRNTIIYRLTTMRTKKEL</sequence>
<accession>A0ACC2QSG4</accession>
<dbReference type="EMBL" id="CM056784">
    <property type="protein sequence ID" value="KAJ8724461.1"/>
    <property type="molecule type" value="Genomic_DNA"/>
</dbReference>
<organism evidence="1 2">
    <name type="scientific">Mythimna loreyi</name>
    <dbReference type="NCBI Taxonomy" id="667449"/>
    <lineage>
        <taxon>Eukaryota</taxon>
        <taxon>Metazoa</taxon>
        <taxon>Ecdysozoa</taxon>
        <taxon>Arthropoda</taxon>
        <taxon>Hexapoda</taxon>
        <taxon>Insecta</taxon>
        <taxon>Pterygota</taxon>
        <taxon>Neoptera</taxon>
        <taxon>Endopterygota</taxon>
        <taxon>Lepidoptera</taxon>
        <taxon>Glossata</taxon>
        <taxon>Ditrysia</taxon>
        <taxon>Noctuoidea</taxon>
        <taxon>Noctuidae</taxon>
        <taxon>Noctuinae</taxon>
        <taxon>Hadenini</taxon>
        <taxon>Mythimna</taxon>
    </lineage>
</organism>
<name>A0ACC2QSG4_9NEOP</name>
<dbReference type="Proteomes" id="UP001231649">
    <property type="component" value="Chromosome 8"/>
</dbReference>
<protein>
    <submittedName>
        <fullName evidence="1">Uncharacterized protein</fullName>
    </submittedName>
</protein>
<reference evidence="1" key="1">
    <citation type="submission" date="2023-03" db="EMBL/GenBank/DDBJ databases">
        <title>Chromosome-level genomes of two armyworms, Mythimna separata and Mythimna loreyi, provide insights into the biosynthesis and reception of sex pheromones.</title>
        <authorList>
            <person name="Zhao H."/>
        </authorList>
    </citation>
    <scope>NUCLEOTIDE SEQUENCE</scope>
    <source>
        <strain evidence="1">BeijingLab</strain>
    </source>
</reference>